<dbReference type="EC" id="5.1.1.1" evidence="5"/>
<evidence type="ECO:0000256" key="5">
    <source>
        <dbReference type="HAMAP-Rule" id="MF_01201"/>
    </source>
</evidence>
<keyword evidence="3 5" id="KW-0663">Pyridoxal phosphate</keyword>
<dbReference type="Gene3D" id="2.40.37.10">
    <property type="entry name" value="Lyase, Ornithine Decarboxylase, Chain A, domain 1"/>
    <property type="match status" value="1"/>
</dbReference>
<dbReference type="InterPro" id="IPR020622">
    <property type="entry name" value="Ala_racemase_pyridoxalP-BS"/>
</dbReference>
<evidence type="ECO:0000256" key="1">
    <source>
        <dbReference type="ARBA" id="ARBA00000316"/>
    </source>
</evidence>
<organism evidence="9">
    <name type="scientific">Fundidesulfovibrio putealis</name>
    <dbReference type="NCBI Taxonomy" id="270496"/>
    <lineage>
        <taxon>Bacteria</taxon>
        <taxon>Pseudomonadati</taxon>
        <taxon>Thermodesulfobacteriota</taxon>
        <taxon>Desulfovibrionia</taxon>
        <taxon>Desulfovibrionales</taxon>
        <taxon>Desulfovibrionaceae</taxon>
        <taxon>Fundidesulfovibrio</taxon>
    </lineage>
</organism>
<dbReference type="GO" id="GO:0030632">
    <property type="term" value="P:D-alanine biosynthetic process"/>
    <property type="evidence" value="ECO:0007669"/>
    <property type="project" value="UniProtKB-UniRule"/>
</dbReference>
<feature type="binding site" evidence="5 7">
    <location>
        <position position="315"/>
    </location>
    <ligand>
        <name>substrate</name>
    </ligand>
</feature>
<feature type="binding site" evidence="5 7">
    <location>
        <position position="135"/>
    </location>
    <ligand>
        <name>substrate</name>
    </ligand>
</feature>
<comment type="similarity">
    <text evidence="5">Belongs to the alanine racemase family.</text>
</comment>
<protein>
    <recommendedName>
        <fullName evidence="5">Alanine racemase</fullName>
        <ecNumber evidence="5">5.1.1.1</ecNumber>
    </recommendedName>
</protein>
<evidence type="ECO:0000256" key="4">
    <source>
        <dbReference type="ARBA" id="ARBA00023235"/>
    </source>
</evidence>
<comment type="function">
    <text evidence="5">Catalyzes the interconversion of L-alanine and D-alanine. May also act on other amino acids.</text>
</comment>
<feature type="active site" description="Proton acceptor; specific for D-alanine" evidence="5">
    <location>
        <position position="36"/>
    </location>
</feature>
<dbReference type="FunFam" id="3.20.20.10:FF:000002">
    <property type="entry name" value="Alanine racemase"/>
    <property type="match status" value="1"/>
</dbReference>
<feature type="domain" description="Alanine racemase C-terminal" evidence="8">
    <location>
        <begin position="246"/>
        <end position="373"/>
    </location>
</feature>
<dbReference type="Pfam" id="PF00842">
    <property type="entry name" value="Ala_racemase_C"/>
    <property type="match status" value="1"/>
</dbReference>
<dbReference type="PRINTS" id="PR00992">
    <property type="entry name" value="ALARACEMASE"/>
</dbReference>
<dbReference type="EMBL" id="DSRP01000668">
    <property type="protein sequence ID" value="HGG93179.1"/>
    <property type="molecule type" value="Genomic_DNA"/>
</dbReference>
<dbReference type="InterPro" id="IPR009006">
    <property type="entry name" value="Ala_racemase/Decarboxylase_C"/>
</dbReference>
<dbReference type="AlphaFoldDB" id="A0A7C4AHW8"/>
<feature type="modified residue" description="N6-(pyridoxal phosphate)lysine" evidence="5 6">
    <location>
        <position position="36"/>
    </location>
</feature>
<dbReference type="InterPro" id="IPR000821">
    <property type="entry name" value="Ala_racemase"/>
</dbReference>
<dbReference type="InterPro" id="IPR011079">
    <property type="entry name" value="Ala_racemase_C"/>
</dbReference>
<comment type="cofactor">
    <cofactor evidence="2 5 6">
        <name>pyridoxal 5'-phosphate</name>
        <dbReference type="ChEBI" id="CHEBI:597326"/>
    </cofactor>
</comment>
<evidence type="ECO:0000256" key="2">
    <source>
        <dbReference type="ARBA" id="ARBA00001933"/>
    </source>
</evidence>
<dbReference type="PROSITE" id="PS00395">
    <property type="entry name" value="ALANINE_RACEMASE"/>
    <property type="match status" value="1"/>
</dbReference>
<reference evidence="9" key="1">
    <citation type="journal article" date="2020" name="mSystems">
        <title>Genome- and Community-Level Interaction Insights into Carbon Utilization and Element Cycling Functions of Hydrothermarchaeota in Hydrothermal Sediment.</title>
        <authorList>
            <person name="Zhou Z."/>
            <person name="Liu Y."/>
            <person name="Xu W."/>
            <person name="Pan J."/>
            <person name="Luo Z.H."/>
            <person name="Li M."/>
        </authorList>
    </citation>
    <scope>NUCLEOTIDE SEQUENCE [LARGE SCALE GENOMIC DNA]</scope>
    <source>
        <strain evidence="9">SpSt-413</strain>
    </source>
</reference>
<dbReference type="SUPFAM" id="SSF51419">
    <property type="entry name" value="PLP-binding barrel"/>
    <property type="match status" value="1"/>
</dbReference>
<dbReference type="SMART" id="SM01005">
    <property type="entry name" value="Ala_racemase_C"/>
    <property type="match status" value="1"/>
</dbReference>
<sequence length="373" mass="39783">MSIAYNTVTVEIDLSRIVNNYKLLNAASGRVIPVIKADAYGHGLTQVAQALNLEGADTFAVGTVEEAVSLRAAGHAHRVISLLGPVDDADYQALWSAGIVPFLHSFEQLEALAAHQKGQDEVLPVALKFDTGMGRLGFTLEDVPALADRLAGMGNVRLEMVSSHLATADEPLSLDYVRQQGRTFAAIRQALNDRGLEHTANIANSAAILAHPELHLDAQRAGIALYGCNPFLGTALESAGAGLAPGMSVRTRVLSVHPLAQGRSISYGRTFTAPRDMRVAIIAAGYADAYSRGLSGKAEMCLHGRRAPILGRVCMQMCAVDVTAIPEAKAGDQVWLLGGEGPGRVSPEDLAGWWGTITYEVFCMLGLNRREYV</sequence>
<name>A0A7C4AHW8_9BACT</name>
<dbReference type="PANTHER" id="PTHR30511">
    <property type="entry name" value="ALANINE RACEMASE"/>
    <property type="match status" value="1"/>
</dbReference>
<dbReference type="SUPFAM" id="SSF50621">
    <property type="entry name" value="Alanine racemase C-terminal domain-like"/>
    <property type="match status" value="1"/>
</dbReference>
<evidence type="ECO:0000256" key="7">
    <source>
        <dbReference type="PIRSR" id="PIRSR600821-52"/>
    </source>
</evidence>
<comment type="pathway">
    <text evidence="5">Amino-acid biosynthesis; D-alanine biosynthesis; D-alanine from L-alanine: step 1/1.</text>
</comment>
<evidence type="ECO:0000259" key="8">
    <source>
        <dbReference type="SMART" id="SM01005"/>
    </source>
</evidence>
<dbReference type="Gene3D" id="3.20.20.10">
    <property type="entry name" value="Alanine racemase"/>
    <property type="match status" value="1"/>
</dbReference>
<dbReference type="PANTHER" id="PTHR30511:SF0">
    <property type="entry name" value="ALANINE RACEMASE, CATABOLIC-RELATED"/>
    <property type="match status" value="1"/>
</dbReference>
<dbReference type="NCBIfam" id="TIGR00492">
    <property type="entry name" value="alr"/>
    <property type="match status" value="1"/>
</dbReference>
<dbReference type="GO" id="GO:0008784">
    <property type="term" value="F:alanine racemase activity"/>
    <property type="evidence" value="ECO:0007669"/>
    <property type="project" value="UniProtKB-UniRule"/>
</dbReference>
<comment type="catalytic activity">
    <reaction evidence="1 5">
        <text>L-alanine = D-alanine</text>
        <dbReference type="Rhea" id="RHEA:20249"/>
        <dbReference type="ChEBI" id="CHEBI:57416"/>
        <dbReference type="ChEBI" id="CHEBI:57972"/>
        <dbReference type="EC" id="5.1.1.1"/>
    </reaction>
</comment>
<dbReference type="InterPro" id="IPR029066">
    <property type="entry name" value="PLP-binding_barrel"/>
</dbReference>
<dbReference type="CDD" id="cd00430">
    <property type="entry name" value="PLPDE_III_AR"/>
    <property type="match status" value="1"/>
</dbReference>
<dbReference type="InterPro" id="IPR001608">
    <property type="entry name" value="Ala_racemase_N"/>
</dbReference>
<proteinExistence type="inferred from homology"/>
<dbReference type="GO" id="GO:0005829">
    <property type="term" value="C:cytosol"/>
    <property type="evidence" value="ECO:0007669"/>
    <property type="project" value="TreeGrafter"/>
</dbReference>
<keyword evidence="4 5" id="KW-0413">Isomerase</keyword>
<evidence type="ECO:0000256" key="6">
    <source>
        <dbReference type="PIRSR" id="PIRSR600821-50"/>
    </source>
</evidence>
<dbReference type="UniPathway" id="UPA00042">
    <property type="reaction ID" value="UER00497"/>
</dbReference>
<feature type="active site" description="Proton acceptor; specific for L-alanine" evidence="5">
    <location>
        <position position="267"/>
    </location>
</feature>
<gene>
    <name evidence="9" type="primary">alr</name>
    <name evidence="9" type="ORF">ENR59_09555</name>
</gene>
<dbReference type="HAMAP" id="MF_01201">
    <property type="entry name" value="Ala_racemase"/>
    <property type="match status" value="1"/>
</dbReference>
<evidence type="ECO:0000313" key="9">
    <source>
        <dbReference type="EMBL" id="HGG93179.1"/>
    </source>
</evidence>
<dbReference type="Pfam" id="PF01168">
    <property type="entry name" value="Ala_racemase_N"/>
    <property type="match status" value="1"/>
</dbReference>
<evidence type="ECO:0000256" key="3">
    <source>
        <dbReference type="ARBA" id="ARBA00022898"/>
    </source>
</evidence>
<accession>A0A7C4AHW8</accession>
<comment type="caution">
    <text evidence="9">The sequence shown here is derived from an EMBL/GenBank/DDBJ whole genome shotgun (WGS) entry which is preliminary data.</text>
</comment>
<dbReference type="GO" id="GO:0030170">
    <property type="term" value="F:pyridoxal phosphate binding"/>
    <property type="evidence" value="ECO:0007669"/>
    <property type="project" value="UniProtKB-UniRule"/>
</dbReference>